<dbReference type="Proteomes" id="UP000182409">
    <property type="component" value="Unassembled WGS sequence"/>
</dbReference>
<dbReference type="AlphaFoldDB" id="A0A1H4NGM9"/>
<protein>
    <submittedName>
        <fullName evidence="1">Uncharacterized protein</fullName>
    </submittedName>
</protein>
<dbReference type="RefSeq" id="WP_074654064.1">
    <property type="nucleotide sequence ID" value="NZ_FNSD01000001.1"/>
</dbReference>
<sequence length="98" mass="11158">MAMNYTVIAQSRDEILDPENAPSLTMWPYLIQTSQETLLRTISVYTDKGTSREQARVLYMNTVALTLWRAMGRTPTILLEQHRPPKTALLAFGVPFSE</sequence>
<evidence type="ECO:0000313" key="1">
    <source>
        <dbReference type="EMBL" id="SEB94443.1"/>
    </source>
</evidence>
<accession>A0A1H4NGM9</accession>
<dbReference type="OrthoDB" id="121922at2"/>
<organism evidence="1 2">
    <name type="scientific">Terriglobus roseus</name>
    <dbReference type="NCBI Taxonomy" id="392734"/>
    <lineage>
        <taxon>Bacteria</taxon>
        <taxon>Pseudomonadati</taxon>
        <taxon>Acidobacteriota</taxon>
        <taxon>Terriglobia</taxon>
        <taxon>Terriglobales</taxon>
        <taxon>Acidobacteriaceae</taxon>
        <taxon>Terriglobus</taxon>
    </lineage>
</organism>
<proteinExistence type="predicted"/>
<evidence type="ECO:0000313" key="2">
    <source>
        <dbReference type="Proteomes" id="UP000182409"/>
    </source>
</evidence>
<gene>
    <name evidence="1" type="ORF">SAMN05443244_2247</name>
</gene>
<name>A0A1H4NGM9_9BACT</name>
<reference evidence="1 2" key="1">
    <citation type="submission" date="2016-10" db="EMBL/GenBank/DDBJ databases">
        <authorList>
            <person name="de Groot N.N."/>
        </authorList>
    </citation>
    <scope>NUCLEOTIDE SEQUENCE [LARGE SCALE GENOMIC DNA]</scope>
    <source>
        <strain evidence="1 2">AB35.6</strain>
    </source>
</reference>
<dbReference type="EMBL" id="FNSD01000001">
    <property type="protein sequence ID" value="SEB94443.1"/>
    <property type="molecule type" value="Genomic_DNA"/>
</dbReference>